<gene>
    <name evidence="1" type="ORF">KUCAC02_004915</name>
</gene>
<accession>A0ACB9X0P2</accession>
<reference evidence="1" key="1">
    <citation type="submission" date="2022-05" db="EMBL/GenBank/DDBJ databases">
        <title>Chromosome-level genome of Chaenocephalus aceratus.</title>
        <authorList>
            <person name="Park H."/>
        </authorList>
    </citation>
    <scope>NUCLEOTIDE SEQUENCE</scope>
    <source>
        <strain evidence="1">KU_202001</strain>
    </source>
</reference>
<comment type="caution">
    <text evidence="1">The sequence shown here is derived from an EMBL/GenBank/DDBJ whole genome shotgun (WGS) entry which is preliminary data.</text>
</comment>
<protein>
    <submittedName>
        <fullName evidence="1">Uncharacterized protein</fullName>
    </submittedName>
</protein>
<dbReference type="Proteomes" id="UP001057452">
    <property type="component" value="Chromosome 10"/>
</dbReference>
<sequence>MWSLGCLLGDIYFGRELFYRRTLYQVMKAICQLIGLPGDHLLNAGKNSSECFKTLKRFNHKRWRLKTPREYKKSIGVWSTLVKRPFNRFGSLDEAVVKHSRKKNKVEFEDRIAFLQLLKQLLDVDANSRITSKQALTDSFVTMGHLKEALDCCSYYPEALRRMSICTPLHSDASDVPLNNNETDMKSIDVSGGVPDTENARYPDAPPDSFCQDPPIKSCGKRSQKEHPITFIADNSNLEKSNIDTTHNKATPYGAAATITPTDRGDVDETRPGLPKRLRFVQRVRRAL</sequence>
<dbReference type="EMBL" id="CM043794">
    <property type="protein sequence ID" value="KAI4819675.1"/>
    <property type="molecule type" value="Genomic_DNA"/>
</dbReference>
<organism evidence="1 2">
    <name type="scientific">Chaenocephalus aceratus</name>
    <name type="common">Blackfin icefish</name>
    <name type="synonym">Chaenichthys aceratus</name>
    <dbReference type="NCBI Taxonomy" id="36190"/>
    <lineage>
        <taxon>Eukaryota</taxon>
        <taxon>Metazoa</taxon>
        <taxon>Chordata</taxon>
        <taxon>Craniata</taxon>
        <taxon>Vertebrata</taxon>
        <taxon>Euteleostomi</taxon>
        <taxon>Actinopterygii</taxon>
        <taxon>Neopterygii</taxon>
        <taxon>Teleostei</taxon>
        <taxon>Neoteleostei</taxon>
        <taxon>Acanthomorphata</taxon>
        <taxon>Eupercaria</taxon>
        <taxon>Perciformes</taxon>
        <taxon>Notothenioidei</taxon>
        <taxon>Channichthyidae</taxon>
        <taxon>Chaenocephalus</taxon>
    </lineage>
</organism>
<proteinExistence type="predicted"/>
<evidence type="ECO:0000313" key="1">
    <source>
        <dbReference type="EMBL" id="KAI4819675.1"/>
    </source>
</evidence>
<keyword evidence="2" id="KW-1185">Reference proteome</keyword>
<name>A0ACB9X0P2_CHAAC</name>
<evidence type="ECO:0000313" key="2">
    <source>
        <dbReference type="Proteomes" id="UP001057452"/>
    </source>
</evidence>